<dbReference type="PANTHER" id="PTHR47382:SF3">
    <property type="entry name" value="ADENINE NUCLEOTIDE ALPHA HYDROLASES-LIKE SUPERFAMILY PROTEIN"/>
    <property type="match status" value="1"/>
</dbReference>
<dbReference type="Proteomes" id="UP000826271">
    <property type="component" value="Unassembled WGS sequence"/>
</dbReference>
<feature type="region of interest" description="Disordered" evidence="1">
    <location>
        <begin position="249"/>
        <end position="285"/>
    </location>
</feature>
<dbReference type="PANTHER" id="PTHR47382">
    <property type="entry name" value="U-BOX DOMAIN-CONTAINING PROTEIN 52-LIKE"/>
    <property type="match status" value="1"/>
</dbReference>
<evidence type="ECO:0000313" key="2">
    <source>
        <dbReference type="EMBL" id="KAG8385895.1"/>
    </source>
</evidence>
<dbReference type="EMBL" id="WHWC01000003">
    <property type="protein sequence ID" value="KAG8385895.1"/>
    <property type="molecule type" value="Genomic_DNA"/>
</dbReference>
<accession>A0AAV6XWL0</accession>
<dbReference type="CDD" id="cd01989">
    <property type="entry name" value="USP_STK_Ubox_N"/>
    <property type="match status" value="1"/>
</dbReference>
<dbReference type="AlphaFoldDB" id="A0AAV6XWL0"/>
<dbReference type="InterPro" id="IPR014729">
    <property type="entry name" value="Rossmann-like_a/b/a_fold"/>
</dbReference>
<feature type="compositionally biased region" description="Polar residues" evidence="1">
    <location>
        <begin position="267"/>
        <end position="285"/>
    </location>
</feature>
<dbReference type="SUPFAM" id="SSF52402">
    <property type="entry name" value="Adenine nucleotide alpha hydrolases-like"/>
    <property type="match status" value="1"/>
</dbReference>
<reference evidence="2" key="1">
    <citation type="submission" date="2019-10" db="EMBL/GenBank/DDBJ databases">
        <authorList>
            <person name="Zhang R."/>
            <person name="Pan Y."/>
            <person name="Wang J."/>
            <person name="Ma R."/>
            <person name="Yu S."/>
        </authorList>
    </citation>
    <scope>NUCLEOTIDE SEQUENCE</scope>
    <source>
        <strain evidence="2">LA-IB0</strain>
        <tissue evidence="2">Leaf</tissue>
    </source>
</reference>
<keyword evidence="3" id="KW-1185">Reference proteome</keyword>
<dbReference type="Gene3D" id="3.40.50.620">
    <property type="entry name" value="HUPs"/>
    <property type="match status" value="1"/>
</dbReference>
<evidence type="ECO:0000313" key="3">
    <source>
        <dbReference type="Proteomes" id="UP000826271"/>
    </source>
</evidence>
<proteinExistence type="predicted"/>
<evidence type="ECO:0000256" key="1">
    <source>
        <dbReference type="SAM" id="MobiDB-lite"/>
    </source>
</evidence>
<comment type="caution">
    <text evidence="2">The sequence shown here is derived from an EMBL/GenBank/DDBJ whole genome shotgun (WGS) entry which is preliminary data.</text>
</comment>
<gene>
    <name evidence="2" type="ORF">BUALT_Bualt03G0092600</name>
</gene>
<name>A0AAV6XWL0_9LAMI</name>
<organism evidence="2 3">
    <name type="scientific">Buddleja alternifolia</name>
    <dbReference type="NCBI Taxonomy" id="168488"/>
    <lineage>
        <taxon>Eukaryota</taxon>
        <taxon>Viridiplantae</taxon>
        <taxon>Streptophyta</taxon>
        <taxon>Embryophyta</taxon>
        <taxon>Tracheophyta</taxon>
        <taxon>Spermatophyta</taxon>
        <taxon>Magnoliopsida</taxon>
        <taxon>eudicotyledons</taxon>
        <taxon>Gunneridae</taxon>
        <taxon>Pentapetalae</taxon>
        <taxon>asterids</taxon>
        <taxon>lamiids</taxon>
        <taxon>Lamiales</taxon>
        <taxon>Scrophulariaceae</taxon>
        <taxon>Buddlejeae</taxon>
        <taxon>Buddleja</taxon>
    </lineage>
</organism>
<protein>
    <submittedName>
        <fullName evidence="2">Uncharacterized protein</fullName>
    </submittedName>
</protein>
<sequence>MTSNLTIGSGGEGSSGEAPKLRAHYLDEWENSSRGGVSEIEEEFTGEVFDMNGGDVKHLGSIREEVEESVFSFDYYGSGDAVVYVAVGKQSEEVTSMDALIWTLNNVVIPPSSTVVFLIHVFPETKYIPTPLGKLPISQVNPEQKDNYMAQERSKRREFLQKFLNRCSTSKVQVDTILIESDMEAKSILDLIPVLNIRKLVLGTTKSNARRMRSKRGNGSVADQILQGAPEFCEVKIICEGKEMAELAIDSSSTSSSPKATDRSPKFPQQQQQPNDSSTCGCFNI</sequence>